<feature type="transmembrane region" description="Helical" evidence="2">
    <location>
        <begin position="452"/>
        <end position="472"/>
    </location>
</feature>
<dbReference type="SUPFAM" id="SSF82693">
    <property type="entry name" value="Multidrug efflux transporter AcrB pore domain, PN1, PN2, PC1 and PC2 subdomains"/>
    <property type="match status" value="3"/>
</dbReference>
<feature type="compositionally biased region" description="Low complexity" evidence="1">
    <location>
        <begin position="251"/>
        <end position="269"/>
    </location>
</feature>
<dbReference type="Pfam" id="PF00873">
    <property type="entry name" value="ACR_tran"/>
    <property type="match status" value="2"/>
</dbReference>
<protein>
    <submittedName>
        <fullName evidence="3">Efflux RND transporter permease subunit</fullName>
    </submittedName>
</protein>
<feature type="transmembrane region" description="Helical" evidence="2">
    <location>
        <begin position="12"/>
        <end position="33"/>
    </location>
</feature>
<evidence type="ECO:0000256" key="2">
    <source>
        <dbReference type="SAM" id="Phobius"/>
    </source>
</evidence>
<dbReference type="Gene3D" id="3.30.70.1430">
    <property type="entry name" value="Multidrug efflux transporter AcrB pore domain"/>
    <property type="match status" value="2"/>
</dbReference>
<dbReference type="Gene3D" id="3.30.2090.10">
    <property type="entry name" value="Multidrug efflux transporter AcrB TolC docking domain, DN and DC subdomains"/>
    <property type="match status" value="2"/>
</dbReference>
<dbReference type="Gene3D" id="3.30.70.1440">
    <property type="entry name" value="Multidrug efflux transporter AcrB pore domain"/>
    <property type="match status" value="1"/>
</dbReference>
<accession>A0ABV4UKB3</accession>
<feature type="transmembrane region" description="Helical" evidence="2">
    <location>
        <begin position="355"/>
        <end position="374"/>
    </location>
</feature>
<name>A0ABV4UKB3_9MICC</name>
<comment type="caution">
    <text evidence="3">The sequence shown here is derived from an EMBL/GenBank/DDBJ whole genome shotgun (WGS) entry which is preliminary data.</text>
</comment>
<reference evidence="3 4" key="1">
    <citation type="submission" date="2024-09" db="EMBL/GenBank/DDBJ databases">
        <authorList>
            <person name="Salinas-Garcia M.A."/>
            <person name="Prieme A."/>
        </authorList>
    </citation>
    <scope>NUCLEOTIDE SEQUENCE [LARGE SCALE GENOMIC DNA]</scope>
    <source>
        <strain evidence="3 4">DSM 21081</strain>
    </source>
</reference>
<dbReference type="Proteomes" id="UP001575652">
    <property type="component" value="Unassembled WGS sequence"/>
</dbReference>
<feature type="transmembrane region" description="Helical" evidence="2">
    <location>
        <begin position="987"/>
        <end position="1005"/>
    </location>
</feature>
<feature type="region of interest" description="Disordered" evidence="1">
    <location>
        <begin position="1048"/>
        <end position="1117"/>
    </location>
</feature>
<dbReference type="InterPro" id="IPR001036">
    <property type="entry name" value="Acrflvin-R"/>
</dbReference>
<sequence length="1117" mass="113705">MHRLAALSLGNRALIALVTVFAAVFGVITMGSLKQELIPSLEFPRITVVSAMQGASPEVVDKQVSEPLESALQAVEGLESSTATSRTGVSTISLTFAYGTDLDRARSQVDRAVANSQAILPEDVEPSSFAGSISDFPIVYLAVSGGESLNALKSDVERLAVPQLRKIEGVRTVEVTGGATQRIAVLPDEAALEDSGLTVADLRTALEENSGLFPIGSVGQDGLTLPVQAGTTIASLADLRGIPVAGADGEATPGAGQPTAGAAAQPGAPAERAVRTVGDLATVDIVDDEPTSVTRTNGLPTLALSLTKTPDGDTVAISHLVAEQLPGLTAELGGDVRFTTVFDQAPFIEKSIKDLTTEGLLGLGFAVVIILVFLRSARATLVTAISIPLSLLVTFIGLGVSGYSLNVLTLGALTISIGRVVDDSIVVIENIKRHLAYGEEKGAAIRTAVREVATAVTAATLTTVAVFAPVAFVGGLAGELFRPFALTVTVALLASLVVSLTIVPVLAYWFLGRTRPGAADAATAGRARAAAEEAEERSWLQRGYRPVLDSTQRHPVVTLTGAGLVLAATALMVPLLPTNLLGSTGQNSFSVDQQLPAGSSLDTTLAAAEGVEQALRGTPGVLDVQLTAGTATGIASFAGGGSTDSASYTVIAEAGADLEAIIDDARARVEAVDADGDISFSTQGGGFGASSDVSVQVFAPTPALLEEAADDVLAAMDGIPGSRGAESDLSAARPQVSVTVDPEEAARLGLSDEQVGGLAAAALQPVPAGSVRLGFTDFPVSIGEGGSAETVEDLRQVVLPTASGPVALGDVATVELTEAPASISSNNGQRIATVSITPGENDLGGVSTAVAERLETLVLPEGATAELGGAATQQAESFEQLFLALLAAVAIVYVIMVATFKSLIQPLILLVSVPFAATGAIGLLLLTGVPLGLPSLIGMLMLVGIVVTNAIVLIDLINQYRHPGGHSAGMSLDDAIHHGARQRLRPILMTALATVFALTPLALGLTGEGGFISQPLAVVVIGGLVSSTALTLVLVPVLYRLVEGRRERRAARRAGDGRPAAGADPYRTPAEGSPAGAAPAPSGRRRARDGEAAATSDGGGPRRSDDDLDPLGAGARP</sequence>
<dbReference type="Gene3D" id="1.20.1640.10">
    <property type="entry name" value="Multidrug efflux transporter AcrB transmembrane domain"/>
    <property type="match status" value="2"/>
</dbReference>
<keyword evidence="2" id="KW-0472">Membrane</keyword>
<feature type="transmembrane region" description="Helical" evidence="2">
    <location>
        <begin position="381"/>
        <end position="401"/>
    </location>
</feature>
<keyword evidence="2" id="KW-0812">Transmembrane</keyword>
<dbReference type="PRINTS" id="PR00702">
    <property type="entry name" value="ACRIFLAVINRP"/>
</dbReference>
<feature type="transmembrane region" description="Helical" evidence="2">
    <location>
        <begin position="881"/>
        <end position="900"/>
    </location>
</feature>
<dbReference type="Gene3D" id="3.30.70.1320">
    <property type="entry name" value="Multidrug efflux transporter AcrB pore domain like"/>
    <property type="match status" value="1"/>
</dbReference>
<dbReference type="SUPFAM" id="SSF82866">
    <property type="entry name" value="Multidrug efflux transporter AcrB transmembrane domain"/>
    <property type="match status" value="2"/>
</dbReference>
<feature type="transmembrane region" description="Helical" evidence="2">
    <location>
        <begin position="1017"/>
        <end position="1039"/>
    </location>
</feature>
<gene>
    <name evidence="3" type="ORF">ACETWP_01095</name>
</gene>
<dbReference type="PANTHER" id="PTHR32063">
    <property type="match status" value="1"/>
</dbReference>
<feature type="transmembrane region" description="Helical" evidence="2">
    <location>
        <begin position="935"/>
        <end position="957"/>
    </location>
</feature>
<dbReference type="PANTHER" id="PTHR32063:SF0">
    <property type="entry name" value="SWARMING MOTILITY PROTEIN SWRC"/>
    <property type="match status" value="1"/>
</dbReference>
<organism evidence="3 4">
    <name type="scientific">Arthrobacter halodurans</name>
    <dbReference type="NCBI Taxonomy" id="516699"/>
    <lineage>
        <taxon>Bacteria</taxon>
        <taxon>Bacillati</taxon>
        <taxon>Actinomycetota</taxon>
        <taxon>Actinomycetes</taxon>
        <taxon>Micrococcales</taxon>
        <taxon>Micrococcaceae</taxon>
        <taxon>Arthrobacter</taxon>
    </lineage>
</organism>
<dbReference type="EMBL" id="JBHDLJ010000001">
    <property type="protein sequence ID" value="MFB0833170.1"/>
    <property type="molecule type" value="Genomic_DNA"/>
</dbReference>
<evidence type="ECO:0000313" key="4">
    <source>
        <dbReference type="Proteomes" id="UP001575652"/>
    </source>
</evidence>
<keyword evidence="2" id="KW-1133">Transmembrane helix</keyword>
<feature type="region of interest" description="Disordered" evidence="1">
    <location>
        <begin position="247"/>
        <end position="269"/>
    </location>
</feature>
<feature type="transmembrane region" description="Helical" evidence="2">
    <location>
        <begin position="484"/>
        <end position="511"/>
    </location>
</feature>
<dbReference type="SUPFAM" id="SSF82714">
    <property type="entry name" value="Multidrug efflux transporter AcrB TolC docking domain, DN and DC subdomains"/>
    <property type="match status" value="2"/>
</dbReference>
<feature type="compositionally biased region" description="Low complexity" evidence="1">
    <location>
        <begin position="1057"/>
        <end position="1082"/>
    </location>
</feature>
<evidence type="ECO:0000256" key="1">
    <source>
        <dbReference type="SAM" id="MobiDB-lite"/>
    </source>
</evidence>
<feature type="transmembrane region" description="Helical" evidence="2">
    <location>
        <begin position="907"/>
        <end position="929"/>
    </location>
</feature>
<dbReference type="RefSeq" id="WP_373970338.1">
    <property type="nucleotide sequence ID" value="NZ_JBHDLJ010000001.1"/>
</dbReference>
<evidence type="ECO:0000313" key="3">
    <source>
        <dbReference type="EMBL" id="MFB0833170.1"/>
    </source>
</evidence>
<keyword evidence="4" id="KW-1185">Reference proteome</keyword>
<dbReference type="InterPro" id="IPR027463">
    <property type="entry name" value="AcrB_DN_DC_subdom"/>
</dbReference>
<proteinExistence type="predicted"/>